<dbReference type="InterPro" id="IPR029069">
    <property type="entry name" value="HotDog_dom_sf"/>
</dbReference>
<keyword evidence="3" id="KW-1185">Reference proteome</keyword>
<protein>
    <recommendedName>
        <fullName evidence="4">Acyl dehydratase</fullName>
    </recommendedName>
</protein>
<dbReference type="RefSeq" id="WP_377566859.1">
    <property type="nucleotide sequence ID" value="NZ_JBHTMP010000003.1"/>
</dbReference>
<reference evidence="3" key="1">
    <citation type="journal article" date="2019" name="Int. J. Syst. Evol. Microbiol.">
        <title>The Global Catalogue of Microorganisms (GCM) 10K type strain sequencing project: providing services to taxonomists for standard genome sequencing and annotation.</title>
        <authorList>
            <consortium name="The Broad Institute Genomics Platform"/>
            <consortium name="The Broad Institute Genome Sequencing Center for Infectious Disease"/>
            <person name="Wu L."/>
            <person name="Ma J."/>
        </authorList>
    </citation>
    <scope>NUCLEOTIDE SEQUENCE [LARGE SCALE GENOMIC DNA]</scope>
    <source>
        <strain evidence="3">JCM 31037</strain>
    </source>
</reference>
<dbReference type="Gene3D" id="3.10.129.10">
    <property type="entry name" value="Hotdog Thioesterase"/>
    <property type="match status" value="1"/>
</dbReference>
<name>A0ABW3Y990_9ACTN</name>
<feature type="compositionally biased region" description="Polar residues" evidence="1">
    <location>
        <begin position="29"/>
        <end position="44"/>
    </location>
</feature>
<feature type="region of interest" description="Disordered" evidence="1">
    <location>
        <begin position="26"/>
        <end position="52"/>
    </location>
</feature>
<organism evidence="2 3">
    <name type="scientific">Micromonospora sonneratiae</name>
    <dbReference type="NCBI Taxonomy" id="1184706"/>
    <lineage>
        <taxon>Bacteria</taxon>
        <taxon>Bacillati</taxon>
        <taxon>Actinomycetota</taxon>
        <taxon>Actinomycetes</taxon>
        <taxon>Micromonosporales</taxon>
        <taxon>Micromonosporaceae</taxon>
        <taxon>Micromonospora</taxon>
    </lineage>
</organism>
<evidence type="ECO:0000313" key="3">
    <source>
        <dbReference type="Proteomes" id="UP001597260"/>
    </source>
</evidence>
<evidence type="ECO:0000313" key="2">
    <source>
        <dbReference type="EMBL" id="MFD1320156.1"/>
    </source>
</evidence>
<evidence type="ECO:0008006" key="4">
    <source>
        <dbReference type="Google" id="ProtNLM"/>
    </source>
</evidence>
<dbReference type="SUPFAM" id="SSF54637">
    <property type="entry name" value="Thioesterase/thiol ester dehydrase-isomerase"/>
    <property type="match status" value="1"/>
</dbReference>
<comment type="caution">
    <text evidence="2">The sequence shown here is derived from an EMBL/GenBank/DDBJ whole genome shotgun (WGS) entry which is preliminary data.</text>
</comment>
<proteinExistence type="predicted"/>
<sequence length="227" mass="23120">MIIPARFNGPPGSGNGGYSAGIFAGGAEHTTSGTERSAGTTSGEVTLRKPPPLDTPLSVVDDQVHAPDGTVVATVASAADIDTVVPPIGYAEAVEAATGYAGFTEHPFPTCYVCGPDRTDGLRIFPGRVSDDTTAAPWTVPADVSPAVVWAALDCPGGWAVIGAGRPYVLGRIAVLVGRMPVPGDQCVVRGALTSVDGRKALVHTTLYGPDGTELARARATWIAISG</sequence>
<gene>
    <name evidence="2" type="ORF">ACFQ4H_03530</name>
</gene>
<dbReference type="Proteomes" id="UP001597260">
    <property type="component" value="Unassembled WGS sequence"/>
</dbReference>
<evidence type="ECO:0000256" key="1">
    <source>
        <dbReference type="SAM" id="MobiDB-lite"/>
    </source>
</evidence>
<accession>A0ABW3Y990</accession>
<dbReference type="EMBL" id="JBHTMP010000003">
    <property type="protein sequence ID" value="MFD1320156.1"/>
    <property type="molecule type" value="Genomic_DNA"/>
</dbReference>